<sequence length="828" mass="88195">MRSQRPPNAERAPVPTPDGATVRPPALEDTGSSASTPQDAIPAASPIPAAKAKKPQESIELRLAIGKGGLGLELGRPVSLGVLEILELVVALPTVRFPLDVSGGVSRFRHRRGNLDRIHVELHAQRLVRWAAARLRGLIGTGSCDVWIGVEKSGAIVAVSSKDDGRIAILGFSVTVRVEGENVSLMVGRARGTGLPAPATAMAIFALDALLGDLARREGGRFIVERAITKMVRTLLPEAGVRAPGTAGVSITSVAAAQDAWILHASAHPVSAEPTEAATRAMEALAVARAADDARVAKEYERARDLDLMALERAPRHPELAGRIAEIDAFVGGRAEAALATIAETTREANGDRAAAHLDFLRAELLAETGDVRGAIAAFERAAEDEPIPVLSARAFERAAELTRDPLEASRWLDRAIARAPAVARLRWARIARRLALGRTQDARADTEHLEAQATGPRARYEVWWRAGAAWQHQGLVADAAPLFERALRFVPDDAQALSGLGRALIARGKTARGVALLTRAIDLCEAAAENTAGLHVDLARALAEKLDDRPAAIAHVRDVPRGVHETAEARALEGRWRSELGDMAGASLAYARLRDHAETLPAGDRQAHEPTAALLLEAAIFEREVLRDSLAAQRHLAAALRLCPNDPAISSAYRAVGAEIAGIAPPPFASVPLATALPFLTPAATSSAEVGSSGGFSADEFANMEESVALLPASPLSVFDLESSPEEETAEQAARDEARVEELTRQLQGDPTRDDVVDELVERLLRLGRSHELFALLSARLEDASPERRVVLIPKQREVLGRLEADAQARGQALESQLFASARAALE</sequence>
<evidence type="ECO:0000313" key="4">
    <source>
        <dbReference type="Proteomes" id="UP001370348"/>
    </source>
</evidence>
<keyword evidence="1" id="KW-0802">TPR repeat</keyword>
<protein>
    <submittedName>
        <fullName evidence="3">Tetratricopeptide repeat protein</fullName>
    </submittedName>
</protein>
<organism evidence="3 4">
    <name type="scientific">Pendulispora albinea</name>
    <dbReference type="NCBI Taxonomy" id="2741071"/>
    <lineage>
        <taxon>Bacteria</taxon>
        <taxon>Pseudomonadati</taxon>
        <taxon>Myxococcota</taxon>
        <taxon>Myxococcia</taxon>
        <taxon>Myxococcales</taxon>
        <taxon>Sorangiineae</taxon>
        <taxon>Pendulisporaceae</taxon>
        <taxon>Pendulispora</taxon>
    </lineage>
</organism>
<feature type="repeat" description="TPR" evidence="1">
    <location>
        <begin position="461"/>
        <end position="494"/>
    </location>
</feature>
<reference evidence="3 4" key="1">
    <citation type="submission" date="2021-12" db="EMBL/GenBank/DDBJ databases">
        <title>Discovery of the Pendulisporaceae a myxobacterial family with distinct sporulation behavior and unique specialized metabolism.</title>
        <authorList>
            <person name="Garcia R."/>
            <person name="Popoff A."/>
            <person name="Bader C.D."/>
            <person name="Loehr J."/>
            <person name="Walesch S."/>
            <person name="Walt C."/>
            <person name="Boldt J."/>
            <person name="Bunk B."/>
            <person name="Haeckl F.J.F.P.J."/>
            <person name="Gunesch A.P."/>
            <person name="Birkelbach J."/>
            <person name="Nuebel U."/>
            <person name="Pietschmann T."/>
            <person name="Bach T."/>
            <person name="Mueller R."/>
        </authorList>
    </citation>
    <scope>NUCLEOTIDE SEQUENCE [LARGE SCALE GENOMIC DNA]</scope>
    <source>
        <strain evidence="3 4">MSr11954</strain>
    </source>
</reference>
<dbReference type="Proteomes" id="UP001370348">
    <property type="component" value="Chromosome"/>
</dbReference>
<feature type="region of interest" description="Disordered" evidence="2">
    <location>
        <begin position="1"/>
        <end position="52"/>
    </location>
</feature>
<evidence type="ECO:0000256" key="1">
    <source>
        <dbReference type="PROSITE-ProRule" id="PRU00339"/>
    </source>
</evidence>
<gene>
    <name evidence="3" type="ORF">LZC94_18045</name>
</gene>
<keyword evidence="4" id="KW-1185">Reference proteome</keyword>
<dbReference type="EMBL" id="CP089984">
    <property type="protein sequence ID" value="WXB19127.1"/>
    <property type="molecule type" value="Genomic_DNA"/>
</dbReference>
<accession>A0ABZ2M9D8</accession>
<evidence type="ECO:0000256" key="2">
    <source>
        <dbReference type="SAM" id="MobiDB-lite"/>
    </source>
</evidence>
<evidence type="ECO:0000313" key="3">
    <source>
        <dbReference type="EMBL" id="WXB19127.1"/>
    </source>
</evidence>
<dbReference type="SMART" id="SM00028">
    <property type="entry name" value="TPR"/>
    <property type="match status" value="2"/>
</dbReference>
<dbReference type="SUPFAM" id="SSF48452">
    <property type="entry name" value="TPR-like"/>
    <property type="match status" value="1"/>
</dbReference>
<dbReference type="PROSITE" id="PS50005">
    <property type="entry name" value="TPR"/>
    <property type="match status" value="1"/>
</dbReference>
<dbReference type="Gene3D" id="1.25.40.10">
    <property type="entry name" value="Tetratricopeptide repeat domain"/>
    <property type="match status" value="2"/>
</dbReference>
<dbReference type="RefSeq" id="WP_394828751.1">
    <property type="nucleotide sequence ID" value="NZ_CP089984.1"/>
</dbReference>
<dbReference type="InterPro" id="IPR019734">
    <property type="entry name" value="TPR_rpt"/>
</dbReference>
<name>A0ABZ2M9D8_9BACT</name>
<feature type="compositionally biased region" description="Low complexity" evidence="2">
    <location>
        <begin position="40"/>
        <end position="50"/>
    </location>
</feature>
<dbReference type="InterPro" id="IPR011990">
    <property type="entry name" value="TPR-like_helical_dom_sf"/>
</dbReference>
<proteinExistence type="predicted"/>